<feature type="domain" description="VOC" evidence="3">
    <location>
        <begin position="187"/>
        <end position="320"/>
    </location>
</feature>
<dbReference type="STRING" id="3880.A0A072TD88"/>
<dbReference type="AlphaFoldDB" id="A0A072TD88"/>
<dbReference type="InterPro" id="IPR037523">
    <property type="entry name" value="VOC_core"/>
</dbReference>
<dbReference type="Proteomes" id="UP000002051">
    <property type="component" value="Unassembled WGS sequence"/>
</dbReference>
<dbReference type="InterPro" id="IPR029068">
    <property type="entry name" value="Glyas_Bleomycin-R_OHBP_Dase"/>
</dbReference>
<evidence type="ECO:0000313" key="4">
    <source>
        <dbReference type="EMBL" id="KEH15211.1"/>
    </source>
</evidence>
<dbReference type="PANTHER" id="PTHR35006">
    <property type="entry name" value="GLYOXALASE FAMILY PROTEIN (AFU_ORTHOLOGUE AFUA_5G14830)"/>
    <property type="match status" value="1"/>
</dbReference>
<reference evidence="4 6" key="1">
    <citation type="journal article" date="2011" name="Nature">
        <title>The Medicago genome provides insight into the evolution of rhizobial symbioses.</title>
        <authorList>
            <person name="Young N.D."/>
            <person name="Debelle F."/>
            <person name="Oldroyd G.E."/>
            <person name="Geurts R."/>
            <person name="Cannon S.B."/>
            <person name="Udvardi M.K."/>
            <person name="Benedito V.A."/>
            <person name="Mayer K.F."/>
            <person name="Gouzy J."/>
            <person name="Schoof H."/>
            <person name="Van de Peer Y."/>
            <person name="Proost S."/>
            <person name="Cook D.R."/>
            <person name="Meyers B.C."/>
            <person name="Spannagl M."/>
            <person name="Cheung F."/>
            <person name="De Mita S."/>
            <person name="Krishnakumar V."/>
            <person name="Gundlach H."/>
            <person name="Zhou S."/>
            <person name="Mudge J."/>
            <person name="Bharti A.K."/>
            <person name="Murray J.D."/>
            <person name="Naoumkina M.A."/>
            <person name="Rosen B."/>
            <person name="Silverstein K.A."/>
            <person name="Tang H."/>
            <person name="Rombauts S."/>
            <person name="Zhao P.X."/>
            <person name="Zhou P."/>
            <person name="Barbe V."/>
            <person name="Bardou P."/>
            <person name="Bechner M."/>
            <person name="Bellec A."/>
            <person name="Berger A."/>
            <person name="Berges H."/>
            <person name="Bidwell S."/>
            <person name="Bisseling T."/>
            <person name="Choisne N."/>
            <person name="Couloux A."/>
            <person name="Denny R."/>
            <person name="Deshpande S."/>
            <person name="Dai X."/>
            <person name="Doyle J.J."/>
            <person name="Dudez A.M."/>
            <person name="Farmer A.D."/>
            <person name="Fouteau S."/>
            <person name="Franken C."/>
            <person name="Gibelin C."/>
            <person name="Gish J."/>
            <person name="Goldstein S."/>
            <person name="Gonzalez A.J."/>
            <person name="Green P.J."/>
            <person name="Hallab A."/>
            <person name="Hartog M."/>
            <person name="Hua A."/>
            <person name="Humphray S.J."/>
            <person name="Jeong D.H."/>
            <person name="Jing Y."/>
            <person name="Jocker A."/>
            <person name="Kenton S.M."/>
            <person name="Kim D.J."/>
            <person name="Klee K."/>
            <person name="Lai H."/>
            <person name="Lang C."/>
            <person name="Lin S."/>
            <person name="Macmil S.L."/>
            <person name="Magdelenat G."/>
            <person name="Matthews L."/>
            <person name="McCorrison J."/>
            <person name="Monaghan E.L."/>
            <person name="Mun J.H."/>
            <person name="Najar F.Z."/>
            <person name="Nicholson C."/>
            <person name="Noirot C."/>
            <person name="O'Bleness M."/>
            <person name="Paule C.R."/>
            <person name="Poulain J."/>
            <person name="Prion F."/>
            <person name="Qin B."/>
            <person name="Qu C."/>
            <person name="Retzel E.F."/>
            <person name="Riddle C."/>
            <person name="Sallet E."/>
            <person name="Samain S."/>
            <person name="Samson N."/>
            <person name="Sanders I."/>
            <person name="Saurat O."/>
            <person name="Scarpelli C."/>
            <person name="Schiex T."/>
            <person name="Segurens B."/>
            <person name="Severin A.J."/>
            <person name="Sherrier D.J."/>
            <person name="Shi R."/>
            <person name="Sims S."/>
            <person name="Singer S.R."/>
            <person name="Sinharoy S."/>
            <person name="Sterck L."/>
            <person name="Viollet A."/>
            <person name="Wang B.B."/>
            <person name="Wang K."/>
            <person name="Wang M."/>
            <person name="Wang X."/>
            <person name="Warfsmann J."/>
            <person name="Weissenbach J."/>
            <person name="White D.D."/>
            <person name="White J.D."/>
            <person name="Wiley G.B."/>
            <person name="Wincker P."/>
            <person name="Xing Y."/>
            <person name="Yang L."/>
            <person name="Yao Z."/>
            <person name="Ying F."/>
            <person name="Zhai J."/>
            <person name="Zhou L."/>
            <person name="Zuber A."/>
            <person name="Denarie J."/>
            <person name="Dixon R.A."/>
            <person name="May G.D."/>
            <person name="Schwartz D.C."/>
            <person name="Rogers J."/>
            <person name="Quetier F."/>
            <person name="Town C.D."/>
            <person name="Roe B.A."/>
        </authorList>
    </citation>
    <scope>NUCLEOTIDE SEQUENCE [LARGE SCALE GENOMIC DNA]</scope>
    <source>
        <strain evidence="4">A17</strain>
        <strain evidence="5 6">cv. Jemalong A17</strain>
    </source>
</reference>
<organism evidence="4 6">
    <name type="scientific">Medicago truncatula</name>
    <name type="common">Barrel medic</name>
    <name type="synonym">Medicago tribuloides</name>
    <dbReference type="NCBI Taxonomy" id="3880"/>
    <lineage>
        <taxon>Eukaryota</taxon>
        <taxon>Viridiplantae</taxon>
        <taxon>Streptophyta</taxon>
        <taxon>Embryophyta</taxon>
        <taxon>Tracheophyta</taxon>
        <taxon>Spermatophyta</taxon>
        <taxon>Magnoliopsida</taxon>
        <taxon>eudicotyledons</taxon>
        <taxon>Gunneridae</taxon>
        <taxon>Pentapetalae</taxon>
        <taxon>rosids</taxon>
        <taxon>fabids</taxon>
        <taxon>Fabales</taxon>
        <taxon>Fabaceae</taxon>
        <taxon>Papilionoideae</taxon>
        <taxon>50 kb inversion clade</taxon>
        <taxon>NPAAA clade</taxon>
        <taxon>Hologalegina</taxon>
        <taxon>IRL clade</taxon>
        <taxon>Trifolieae</taxon>
        <taxon>Medicago</taxon>
    </lineage>
</organism>
<dbReference type="EMBL" id="KL404483">
    <property type="protein sequence ID" value="KEH15211.1"/>
    <property type="molecule type" value="Genomic_DNA"/>
</dbReference>
<dbReference type="Pfam" id="PF00903">
    <property type="entry name" value="Glyoxalase"/>
    <property type="match status" value="1"/>
</dbReference>
<proteinExistence type="predicted"/>
<evidence type="ECO:0000313" key="6">
    <source>
        <dbReference type="Proteomes" id="UP000002051"/>
    </source>
</evidence>
<dbReference type="InterPro" id="IPR004360">
    <property type="entry name" value="Glyas_Fos-R_dOase_dom"/>
</dbReference>
<feature type="signal peptide" evidence="2">
    <location>
        <begin position="1"/>
        <end position="23"/>
    </location>
</feature>
<accession>A0A072TD88</accession>
<gene>
    <name evidence="4" type="ORF">MTR_1759s0010</name>
</gene>
<feature type="chain" id="PRO_5014498629" evidence="2">
    <location>
        <begin position="24"/>
        <end position="328"/>
    </location>
</feature>
<sequence>MKKIATVLFSALMLASTCASAQALCKAGKIDKIETDTTGNLLVTINDGVYSFSAKEVYSIIYQAYSENRNLFIYGNNCANGSPATRFAIPPPRAGVPILRDMAPACPRPVHPSAIPVPVPMKPAGLPLRISRRPAFGASTASSRRSRRAGCPASLRRRPSGPGHEQTPGCRISPCADRTHPSRRRPMIDHVYISVTDIEKSLAFYAEALKPLGWRIFGNYDSASGPESVPDLYGIGDDVYGKGAGVGSSIWLRKRHPGETGLYVGIVCDTNELVDAAYAAAIKAGGIDEGKPADRTYFAPGYYAANVADFDGNRLEFVHKAWNPKRHA</sequence>
<dbReference type="PANTHER" id="PTHR35006:SF2">
    <property type="entry name" value="GLYOXALASE FAMILY PROTEIN (AFU_ORTHOLOGUE AFUA_5G14830)"/>
    <property type="match status" value="1"/>
</dbReference>
<dbReference type="EnsemblPlants" id="KEH15211">
    <property type="protein sequence ID" value="KEH15211"/>
    <property type="gene ID" value="MTR_1759s0010"/>
</dbReference>
<dbReference type="GO" id="GO:0016829">
    <property type="term" value="F:lyase activity"/>
    <property type="evidence" value="ECO:0007669"/>
    <property type="project" value="UniProtKB-KW"/>
</dbReference>
<dbReference type="HOGENOM" id="CLU_848289_0_0_1"/>
<keyword evidence="2" id="KW-0732">Signal</keyword>
<dbReference type="SUPFAM" id="SSF54593">
    <property type="entry name" value="Glyoxalase/Bleomycin resistance protein/Dihydroxybiphenyl dioxygenase"/>
    <property type="match status" value="1"/>
</dbReference>
<reference evidence="4 6" key="2">
    <citation type="journal article" date="2014" name="BMC Genomics">
        <title>An improved genome release (version Mt4.0) for the model legume Medicago truncatula.</title>
        <authorList>
            <person name="Tang H."/>
            <person name="Krishnakumar V."/>
            <person name="Bidwell S."/>
            <person name="Rosen B."/>
            <person name="Chan A."/>
            <person name="Zhou S."/>
            <person name="Gentzbittel L."/>
            <person name="Childs K.L."/>
            <person name="Yandell M."/>
            <person name="Gundlach H."/>
            <person name="Mayer K.F."/>
            <person name="Schwartz D.C."/>
            <person name="Town C.D."/>
        </authorList>
    </citation>
    <scope>GENOME REANNOTATION</scope>
    <source>
        <strain evidence="4">A17</strain>
        <strain evidence="5 6">cv. Jemalong A17</strain>
    </source>
</reference>
<protein>
    <submittedName>
        <fullName evidence="4">Lactoylglutathione lyase/glyoxalase I family protein</fullName>
    </submittedName>
</protein>
<dbReference type="PROSITE" id="PS51819">
    <property type="entry name" value="VOC"/>
    <property type="match status" value="1"/>
</dbReference>
<reference evidence="5" key="3">
    <citation type="submission" date="2015-06" db="UniProtKB">
        <authorList>
            <consortium name="EnsemblPlants"/>
        </authorList>
    </citation>
    <scope>IDENTIFICATION</scope>
    <source>
        <strain evidence="5">cv. Jemalong A17</strain>
    </source>
</reference>
<feature type="region of interest" description="Disordered" evidence="1">
    <location>
        <begin position="136"/>
        <end position="181"/>
    </location>
</feature>
<keyword evidence="4" id="KW-0456">Lyase</keyword>
<evidence type="ECO:0000259" key="3">
    <source>
        <dbReference type="PROSITE" id="PS51819"/>
    </source>
</evidence>
<name>A0A072TD88_MEDTR</name>
<evidence type="ECO:0000256" key="2">
    <source>
        <dbReference type="SAM" id="SignalP"/>
    </source>
</evidence>
<keyword evidence="6" id="KW-1185">Reference proteome</keyword>
<dbReference type="SMR" id="A0A072TD88"/>
<dbReference type="Gene3D" id="3.10.180.10">
    <property type="entry name" value="2,3-Dihydroxybiphenyl 1,2-Dioxygenase, domain 1"/>
    <property type="match status" value="1"/>
</dbReference>
<evidence type="ECO:0000313" key="5">
    <source>
        <dbReference type="EnsemblPlants" id="KEH15211"/>
    </source>
</evidence>
<evidence type="ECO:0000256" key="1">
    <source>
        <dbReference type="SAM" id="MobiDB-lite"/>
    </source>
</evidence>